<keyword evidence="14 18" id="KW-1133">Transmembrane helix</keyword>
<evidence type="ECO:0000256" key="7">
    <source>
        <dbReference type="ARBA" id="ARBA00022553"/>
    </source>
</evidence>
<dbReference type="RefSeq" id="WP_149859686.1">
    <property type="nucleotide sequence ID" value="NZ_VUOD01000002.1"/>
</dbReference>
<dbReference type="InterPro" id="IPR014310">
    <property type="entry name" value="Sig_transdc_His_kinase_PhoR"/>
</dbReference>
<comment type="function">
    <text evidence="17">Member of the two-component regulatory system PhoR/PhoB involved in the phosphate regulon genes expression. PhoR may function as a membrane-associated protein kinase that phosphorylates PhoB in response to environmental signals.</text>
</comment>
<comment type="subcellular location">
    <subcellularLocation>
        <location evidence="2">Cell membrane</location>
    </subcellularLocation>
</comment>
<feature type="transmembrane region" description="Helical" evidence="18">
    <location>
        <begin position="38"/>
        <end position="55"/>
    </location>
</feature>
<dbReference type="SUPFAM" id="SSF47384">
    <property type="entry name" value="Homodimeric domain of signal transducing histidine kinase"/>
    <property type="match status" value="1"/>
</dbReference>
<evidence type="ECO:0000259" key="19">
    <source>
        <dbReference type="PROSITE" id="PS50109"/>
    </source>
</evidence>
<evidence type="ECO:0000313" key="21">
    <source>
        <dbReference type="Proteomes" id="UP000322165"/>
    </source>
</evidence>
<dbReference type="GO" id="GO:0006817">
    <property type="term" value="P:phosphate ion transport"/>
    <property type="evidence" value="ECO:0007669"/>
    <property type="project" value="UniProtKB-KW"/>
</dbReference>
<comment type="caution">
    <text evidence="20">The sequence shown here is derived from an EMBL/GenBank/DDBJ whole genome shotgun (WGS) entry which is preliminary data.</text>
</comment>
<dbReference type="InterPro" id="IPR005467">
    <property type="entry name" value="His_kinase_dom"/>
</dbReference>
<keyword evidence="8" id="KW-0592">Phosphate transport</keyword>
<evidence type="ECO:0000256" key="17">
    <source>
        <dbReference type="ARBA" id="ARBA00025207"/>
    </source>
</evidence>
<dbReference type="InterPro" id="IPR003594">
    <property type="entry name" value="HATPase_dom"/>
</dbReference>
<dbReference type="CDD" id="cd00082">
    <property type="entry name" value="HisKA"/>
    <property type="match status" value="1"/>
</dbReference>
<evidence type="ECO:0000256" key="16">
    <source>
        <dbReference type="ARBA" id="ARBA00023136"/>
    </source>
</evidence>
<keyword evidence="11" id="KW-0547">Nucleotide-binding</keyword>
<dbReference type="SMART" id="SM00091">
    <property type="entry name" value="PAS"/>
    <property type="match status" value="1"/>
</dbReference>
<name>A0A5B2ZEA1_9GAMM</name>
<keyword evidence="12 20" id="KW-0418">Kinase</keyword>
<accession>A0A5B2ZEA1</accession>
<dbReference type="GO" id="GO:0016036">
    <property type="term" value="P:cellular response to phosphate starvation"/>
    <property type="evidence" value="ECO:0007669"/>
    <property type="project" value="TreeGrafter"/>
</dbReference>
<keyword evidence="21" id="KW-1185">Reference proteome</keyword>
<evidence type="ECO:0000256" key="12">
    <source>
        <dbReference type="ARBA" id="ARBA00022777"/>
    </source>
</evidence>
<keyword evidence="16 18" id="KW-0472">Membrane</keyword>
<dbReference type="FunFam" id="1.10.287.130:FF:000008">
    <property type="entry name" value="Two-component sensor histidine kinase"/>
    <property type="match status" value="1"/>
</dbReference>
<keyword evidence="7" id="KW-0597">Phosphoprotein</keyword>
<dbReference type="EMBL" id="VUOD01000002">
    <property type="protein sequence ID" value="KAA2285584.1"/>
    <property type="molecule type" value="Genomic_DNA"/>
</dbReference>
<evidence type="ECO:0000256" key="10">
    <source>
        <dbReference type="ARBA" id="ARBA00022692"/>
    </source>
</evidence>
<dbReference type="Proteomes" id="UP000322165">
    <property type="component" value="Unassembled WGS sequence"/>
</dbReference>
<dbReference type="SMART" id="SM00387">
    <property type="entry name" value="HATPase_c"/>
    <property type="match status" value="1"/>
</dbReference>
<dbReference type="PANTHER" id="PTHR45453:SF1">
    <property type="entry name" value="PHOSPHATE REGULON SENSOR PROTEIN PHOR"/>
    <property type="match status" value="1"/>
</dbReference>
<proteinExistence type="predicted"/>
<dbReference type="PANTHER" id="PTHR45453">
    <property type="entry name" value="PHOSPHATE REGULON SENSOR PROTEIN PHOR"/>
    <property type="match status" value="1"/>
</dbReference>
<keyword evidence="15" id="KW-0902">Two-component regulatory system</keyword>
<dbReference type="SUPFAM" id="SSF55874">
    <property type="entry name" value="ATPase domain of HSP90 chaperone/DNA topoisomerase II/histidine kinase"/>
    <property type="match status" value="1"/>
</dbReference>
<dbReference type="Pfam" id="PF00512">
    <property type="entry name" value="HisKA"/>
    <property type="match status" value="1"/>
</dbReference>
<evidence type="ECO:0000256" key="14">
    <source>
        <dbReference type="ARBA" id="ARBA00022989"/>
    </source>
</evidence>
<dbReference type="Pfam" id="PF02518">
    <property type="entry name" value="HATPase_c"/>
    <property type="match status" value="1"/>
</dbReference>
<evidence type="ECO:0000256" key="13">
    <source>
        <dbReference type="ARBA" id="ARBA00022840"/>
    </source>
</evidence>
<dbReference type="Pfam" id="PF11808">
    <property type="entry name" value="PhoR"/>
    <property type="match status" value="1"/>
</dbReference>
<dbReference type="SMART" id="SM00388">
    <property type="entry name" value="HisKA"/>
    <property type="match status" value="1"/>
</dbReference>
<evidence type="ECO:0000256" key="9">
    <source>
        <dbReference type="ARBA" id="ARBA00022679"/>
    </source>
</evidence>
<dbReference type="GO" id="GO:0004721">
    <property type="term" value="F:phosphoprotein phosphatase activity"/>
    <property type="evidence" value="ECO:0007669"/>
    <property type="project" value="InterPro"/>
</dbReference>
<keyword evidence="6" id="KW-1003">Cell membrane</keyword>
<keyword evidence="13" id="KW-0067">ATP-binding</keyword>
<dbReference type="PROSITE" id="PS50109">
    <property type="entry name" value="HIS_KIN"/>
    <property type="match status" value="1"/>
</dbReference>
<dbReference type="InterPro" id="IPR035965">
    <property type="entry name" value="PAS-like_dom_sf"/>
</dbReference>
<keyword evidence="10 18" id="KW-0812">Transmembrane</keyword>
<dbReference type="AlphaFoldDB" id="A0A5B2ZEA1"/>
<dbReference type="InterPro" id="IPR036097">
    <property type="entry name" value="HisK_dim/P_sf"/>
</dbReference>
<dbReference type="GO" id="GO:0005886">
    <property type="term" value="C:plasma membrane"/>
    <property type="evidence" value="ECO:0007669"/>
    <property type="project" value="UniProtKB-SubCell"/>
</dbReference>
<reference evidence="20 21" key="2">
    <citation type="submission" date="2019-09" db="EMBL/GenBank/DDBJ databases">
        <authorList>
            <person name="Mazur A."/>
        </authorList>
    </citation>
    <scope>NUCLEOTIDE SEQUENCE [LARGE SCALE GENOMIC DNA]</scope>
    <source>
        <strain evidence="20 21">3729k</strain>
    </source>
</reference>
<feature type="domain" description="Histidine kinase" evidence="19">
    <location>
        <begin position="219"/>
        <end position="432"/>
    </location>
</feature>
<dbReference type="InterPro" id="IPR000014">
    <property type="entry name" value="PAS"/>
</dbReference>
<dbReference type="InterPro" id="IPR021766">
    <property type="entry name" value="PhoR_N"/>
</dbReference>
<gene>
    <name evidence="20" type="primary">phoR</name>
    <name evidence="20" type="ORF">F0415_02790</name>
</gene>
<protein>
    <recommendedName>
        <fullName evidence="4">Phosphate regulon sensor protein PhoR</fullName>
        <ecNumber evidence="3">2.7.13.3</ecNumber>
    </recommendedName>
</protein>
<evidence type="ECO:0000256" key="15">
    <source>
        <dbReference type="ARBA" id="ARBA00023012"/>
    </source>
</evidence>
<feature type="transmembrane region" description="Helical" evidence="18">
    <location>
        <begin position="15"/>
        <end position="32"/>
    </location>
</feature>
<dbReference type="Gene3D" id="3.30.450.20">
    <property type="entry name" value="PAS domain"/>
    <property type="match status" value="1"/>
</dbReference>
<dbReference type="Pfam" id="PF13188">
    <property type="entry name" value="PAS_8"/>
    <property type="match status" value="1"/>
</dbReference>
<evidence type="ECO:0000256" key="4">
    <source>
        <dbReference type="ARBA" id="ARBA00019665"/>
    </source>
</evidence>
<dbReference type="GO" id="GO:0000155">
    <property type="term" value="F:phosphorelay sensor kinase activity"/>
    <property type="evidence" value="ECO:0007669"/>
    <property type="project" value="InterPro"/>
</dbReference>
<evidence type="ECO:0000256" key="1">
    <source>
        <dbReference type="ARBA" id="ARBA00000085"/>
    </source>
</evidence>
<keyword evidence="9" id="KW-0808">Transferase</keyword>
<evidence type="ECO:0000256" key="3">
    <source>
        <dbReference type="ARBA" id="ARBA00012438"/>
    </source>
</evidence>
<evidence type="ECO:0000256" key="2">
    <source>
        <dbReference type="ARBA" id="ARBA00004236"/>
    </source>
</evidence>
<dbReference type="SUPFAM" id="SSF55785">
    <property type="entry name" value="PYP-like sensor domain (PAS domain)"/>
    <property type="match status" value="1"/>
</dbReference>
<evidence type="ECO:0000256" key="18">
    <source>
        <dbReference type="SAM" id="Phobius"/>
    </source>
</evidence>
<dbReference type="NCBIfam" id="TIGR02966">
    <property type="entry name" value="phoR_proteo"/>
    <property type="match status" value="1"/>
</dbReference>
<dbReference type="InterPro" id="IPR036890">
    <property type="entry name" value="HATPase_C_sf"/>
</dbReference>
<evidence type="ECO:0000256" key="5">
    <source>
        <dbReference type="ARBA" id="ARBA00022448"/>
    </source>
</evidence>
<dbReference type="InterPro" id="IPR050351">
    <property type="entry name" value="BphY/WalK/GraS-like"/>
</dbReference>
<dbReference type="Gene3D" id="3.30.565.10">
    <property type="entry name" value="Histidine kinase-like ATPase, C-terminal domain"/>
    <property type="match status" value="1"/>
</dbReference>
<evidence type="ECO:0000256" key="11">
    <source>
        <dbReference type="ARBA" id="ARBA00022741"/>
    </source>
</evidence>
<dbReference type="InterPro" id="IPR003661">
    <property type="entry name" value="HisK_dim/P_dom"/>
</dbReference>
<dbReference type="InterPro" id="IPR004358">
    <property type="entry name" value="Sig_transdc_His_kin-like_C"/>
</dbReference>
<evidence type="ECO:0000313" key="20">
    <source>
        <dbReference type="EMBL" id="KAA2285584.1"/>
    </source>
</evidence>
<comment type="catalytic activity">
    <reaction evidence="1">
        <text>ATP + protein L-histidine = ADP + protein N-phospho-L-histidine.</text>
        <dbReference type="EC" id="2.7.13.3"/>
    </reaction>
</comment>
<dbReference type="FunFam" id="3.30.565.10:FF:000006">
    <property type="entry name" value="Sensor histidine kinase WalK"/>
    <property type="match status" value="1"/>
</dbReference>
<dbReference type="Gene3D" id="1.10.287.130">
    <property type="match status" value="1"/>
</dbReference>
<organism evidence="20 21">
    <name type="scientific">Arenimonas fontis</name>
    <dbReference type="NCBI Taxonomy" id="2608255"/>
    <lineage>
        <taxon>Bacteria</taxon>
        <taxon>Pseudomonadati</taxon>
        <taxon>Pseudomonadota</taxon>
        <taxon>Gammaproteobacteria</taxon>
        <taxon>Lysobacterales</taxon>
        <taxon>Lysobacteraceae</taxon>
        <taxon>Arenimonas</taxon>
    </lineage>
</organism>
<evidence type="ECO:0000256" key="8">
    <source>
        <dbReference type="ARBA" id="ARBA00022592"/>
    </source>
</evidence>
<dbReference type="GO" id="GO:0005524">
    <property type="term" value="F:ATP binding"/>
    <property type="evidence" value="ECO:0007669"/>
    <property type="project" value="UniProtKB-KW"/>
</dbReference>
<sequence>MSLSLLLRLAWRQSLIRLLLFYALALAVGLALDEPWWALGLATAVVALRAYWRLYRVLRFLDWRKQLQTVDGQGLWAALETLIHRRQTENRARTRRLVRLLRAYRQAATAMPDGALIVNRHDGRLVWFNKTARHLLGLRYPQSLDTPLAEVFEGQPRVRDWFAAGITDEPLTDLPSPAEPMARLSLRLIPYSPTQWLVVVRDVTKLMRLEQVRRDFVANVSHELRTPLTVVHGYLDMIEPDEHPELAHMVEEMRRQSQRMTQLVEDLLTLSRLEAQESLPEEPLAMAPMLVTLRREAEALSQGRHQVLVEDRAGVDLTGSTKELHSAFSNLVSNAVRYTPTGGRILIRFERSADGGARLAVQDSGYGIPAQHLPRITERFYRVSTSRSRESGGTGLGLSIVKHVLSLHQARLEIESEVGRGSTFACAFGPARVRQRETAEAGAGGSVD</sequence>
<keyword evidence="5" id="KW-0813">Transport</keyword>
<dbReference type="EC" id="2.7.13.3" evidence="3"/>
<evidence type="ECO:0000256" key="6">
    <source>
        <dbReference type="ARBA" id="ARBA00022475"/>
    </source>
</evidence>
<reference evidence="20 21" key="1">
    <citation type="submission" date="2019-09" db="EMBL/GenBank/DDBJ databases">
        <title>Arenimonas chukotkensis sp. nov., a bacterium isolated from Chukotka hot spring, Arctic region, Russia.</title>
        <authorList>
            <person name="Zayulina K.S."/>
            <person name="Prokofeva M.I."/>
            <person name="Elcheninov A.G."/>
            <person name="Novikov A."/>
            <person name="Kochetkova T.V."/>
            <person name="Kublanov I.V."/>
        </authorList>
    </citation>
    <scope>NUCLEOTIDE SEQUENCE [LARGE SCALE GENOMIC DNA]</scope>
    <source>
        <strain evidence="20 21">3729k</strain>
    </source>
</reference>
<dbReference type="PRINTS" id="PR00344">
    <property type="entry name" value="BCTRLSENSOR"/>
</dbReference>